<comment type="caution">
    <text evidence="3">The sequence shown here is derived from an EMBL/GenBank/DDBJ whole genome shotgun (WGS) entry which is preliminary data.</text>
</comment>
<dbReference type="RefSeq" id="WP_113622144.1">
    <property type="nucleotide sequence ID" value="NZ_CAWQJG010000025.1"/>
</dbReference>
<feature type="signal peptide" evidence="1">
    <location>
        <begin position="1"/>
        <end position="17"/>
    </location>
</feature>
<dbReference type="Proteomes" id="UP000252427">
    <property type="component" value="Unassembled WGS sequence"/>
</dbReference>
<evidence type="ECO:0000313" key="3">
    <source>
        <dbReference type="EMBL" id="RBM78337.1"/>
    </source>
</evidence>
<gene>
    <name evidence="3" type="ORF">DLR70_14065</name>
</gene>
<dbReference type="EMBL" id="QKKS01000031">
    <property type="protein sequence ID" value="RBM78337.1"/>
    <property type="molecule type" value="Genomic_DNA"/>
</dbReference>
<dbReference type="Pfam" id="PF12262">
    <property type="entry name" value="Lipase_bact_N"/>
    <property type="match status" value="1"/>
</dbReference>
<proteinExistence type="predicted"/>
<dbReference type="InterPro" id="IPR025920">
    <property type="entry name" value="Lipase_bact_N"/>
</dbReference>
<dbReference type="SUPFAM" id="SSF53474">
    <property type="entry name" value="alpha/beta-Hydrolases"/>
    <property type="match status" value="1"/>
</dbReference>
<dbReference type="AlphaFoldDB" id="A0AAX1QNZ9"/>
<sequence>MKQVIKLSLLCSALWLAGCGDETNSSGASTEVVYESYIQQALQRDTTIKFALSGKDANVPLPSFALMNSKDGTLEIPSGSNTSGSNPLVAMGQVDGWPITMPLFLDFKGAGLADNIITSGIYLYELTDSMTGSPSIKTKLTNGPDYTAISSATSGKILIVPKKALNASSEYILAVTSEVSDANSNPVGTSASYAALKSKNKIYSEGDIATLQKVTQGVEKIFQLSGVDETQIVYSTWFSTQSVSNTLFATRGATASAFASGSNQLEAVWKQTGIGLDTAYTIQLDTPVDFAAALTADDNFSTYIGADKKTAILGTYTANTVDVTKGTVRLPYYLETGNNWNTQPFESAMPSLAKIKAALADSKEQLTIGSQLLAAGIDTSKLATDVSEQLKLMGLTLTKSDGSPLDPERYITRYSPVPKVKSVQDVPFLLFTPAGAAPTDIVIYQHGVTSAKENAYAFAKNLVDKGLAVIAIDLPLHGERSLDSSRSANSDPLAYINLTYLAVARDNLRQSILDVLGLRAALTLSQPLFTGTPLSNINVRNGSTKVRMLGHSLGGIVGTSAVAESNKTLGSTLANALYSFSGAAIQNSGGQISNLLLGSAFFGPKIKHNVALNASTEYKGFADAQCASLDDSACYNLFTALATQEQLAQVTSGFQMFSYAAQTLLDTIDPYSVVSTKLNNGGLTTSLYFSEVDGDSVVPNKVSNPTGSLVYLSPQFAGTEPLATLLGLTTVNAGQPAPNASKSFVQFNSTAKHSTFVAPQDAGYADLAHHTEMQTETADFLADDSLGTVSNINAVLK</sequence>
<evidence type="ECO:0000256" key="1">
    <source>
        <dbReference type="SAM" id="SignalP"/>
    </source>
</evidence>
<feature type="chain" id="PRO_5043589605" evidence="1">
    <location>
        <begin position="18"/>
        <end position="797"/>
    </location>
</feature>
<dbReference type="InterPro" id="IPR029058">
    <property type="entry name" value="AB_hydrolase_fold"/>
</dbReference>
<dbReference type="InterPro" id="IPR020009">
    <property type="entry name" value="VolA/Pla-1/cef"/>
</dbReference>
<name>A0AAX1QNZ9_9VIBR</name>
<feature type="domain" description="Bacterial virulence factor lipase N-terminal" evidence="2">
    <location>
        <begin position="31"/>
        <end position="269"/>
    </location>
</feature>
<dbReference type="PROSITE" id="PS51257">
    <property type="entry name" value="PROKAR_LIPOPROTEIN"/>
    <property type="match status" value="1"/>
</dbReference>
<evidence type="ECO:0000313" key="4">
    <source>
        <dbReference type="Proteomes" id="UP000252427"/>
    </source>
</evidence>
<evidence type="ECO:0000259" key="2">
    <source>
        <dbReference type="Pfam" id="PF12262"/>
    </source>
</evidence>
<dbReference type="NCBIfam" id="TIGR03502">
    <property type="entry name" value="lipase_Pla1_cef"/>
    <property type="match status" value="1"/>
</dbReference>
<organism evidence="3 4">
    <name type="scientific">Vibrio paracholerae</name>
    <dbReference type="NCBI Taxonomy" id="650003"/>
    <lineage>
        <taxon>Bacteria</taxon>
        <taxon>Pseudomonadati</taxon>
        <taxon>Pseudomonadota</taxon>
        <taxon>Gammaproteobacteria</taxon>
        <taxon>Vibrionales</taxon>
        <taxon>Vibrionaceae</taxon>
        <taxon>Vibrio</taxon>
    </lineage>
</organism>
<keyword evidence="1" id="KW-0732">Signal</keyword>
<reference evidence="3 4" key="1">
    <citation type="submission" date="2018-06" db="EMBL/GenBank/DDBJ databases">
        <title>Draft genome sequences of nine Vibrio sp. clinical isolates from across the United States representing the closest known relative of Vibrio cholerae.</title>
        <authorList>
            <person name="Islam M.T."/>
            <person name="Liang K."/>
            <person name="Im M.S."/>
            <person name="Winkjer J."/>
            <person name="Busby S."/>
            <person name="Batra D."/>
            <person name="Rowe L."/>
            <person name="Tarr C.L."/>
            <person name="Boucher Y."/>
        </authorList>
    </citation>
    <scope>NUCLEOTIDE SEQUENCE [LARGE SCALE GENOMIC DNA]</scope>
    <source>
        <strain evidence="3 4">2016V-1114</strain>
    </source>
</reference>
<protein>
    <submittedName>
        <fullName evidence="3">Lipase</fullName>
    </submittedName>
</protein>
<accession>A0AAX1QNZ9</accession>
<dbReference type="Gene3D" id="3.40.50.1820">
    <property type="entry name" value="alpha/beta hydrolase"/>
    <property type="match status" value="1"/>
</dbReference>